<evidence type="ECO:0000256" key="3">
    <source>
        <dbReference type="ARBA" id="ARBA00022759"/>
    </source>
</evidence>
<dbReference type="GeneID" id="26622527"/>
<dbReference type="Pfam" id="PF07927">
    <property type="entry name" value="HicA_toxin"/>
    <property type="match status" value="1"/>
</dbReference>
<evidence type="ECO:0000313" key="8">
    <source>
        <dbReference type="Proteomes" id="UP000031725"/>
    </source>
</evidence>
<accession>A0A0B5A7D8</accession>
<reference evidence="7 8" key="2">
    <citation type="journal article" date="2015" name="Appl. Environ. Microbiol.">
        <title>Paenibacillus larvae-Directed Bacteriophage HB10c2 and Its Application in American Foulbrood-Affected Honey Bee Larvae.</title>
        <authorList>
            <person name="Beims H."/>
            <person name="Wittmann J."/>
            <person name="Bunk B."/>
            <person name="Sproer C."/>
            <person name="Rohde C."/>
            <person name="Gunther G."/>
            <person name="Rohde M."/>
            <person name="von der Ohe W."/>
            <person name="Steinert M."/>
        </authorList>
    </citation>
    <scope>NUCLEOTIDE SEQUENCE [LARGE SCALE GENOMIC DNA]</scope>
</reference>
<evidence type="ECO:0000256" key="2">
    <source>
        <dbReference type="ARBA" id="ARBA00022722"/>
    </source>
</evidence>
<gene>
    <name evidence="7" type="ORF">HB_00054</name>
</gene>
<name>A0A0B5A7D8_9CAUD</name>
<dbReference type="Gene3D" id="3.30.920.30">
    <property type="entry name" value="Hypothetical protein"/>
    <property type="match status" value="1"/>
</dbReference>
<keyword evidence="2" id="KW-0540">Nuclease</keyword>
<protein>
    <submittedName>
        <fullName evidence="7">YcfA-like protein</fullName>
    </submittedName>
</protein>
<evidence type="ECO:0000256" key="4">
    <source>
        <dbReference type="ARBA" id="ARBA00022801"/>
    </source>
</evidence>
<sequence>MGKQVTVREALQKLRKEGFIKSPSHTGKGSHQRYIHKDDPERFADISFHKSGAVIPKGTLKSIERTSGVNF</sequence>
<dbReference type="EMBL" id="KP202972">
    <property type="protein sequence ID" value="AJD83066.1"/>
    <property type="molecule type" value="Genomic_DNA"/>
</dbReference>
<dbReference type="KEGG" id="vg:26622527"/>
<reference evidence="8" key="1">
    <citation type="submission" date="2014-11" db="EMBL/GenBank/DDBJ databases">
        <authorList>
            <person name="Beims H."/>
            <person name="Wittmann J."/>
            <person name="Bunk B."/>
            <person name="Sproer C."/>
            <person name="Rohde C."/>
            <person name="Rohde M."/>
            <person name="von der Ohe W."/>
            <person name="Steinert M."/>
        </authorList>
    </citation>
    <scope>NUCLEOTIDE SEQUENCE [LARGE SCALE GENOMIC DNA]</scope>
</reference>
<proteinExistence type="predicted"/>
<evidence type="ECO:0000256" key="1">
    <source>
        <dbReference type="ARBA" id="ARBA00022649"/>
    </source>
</evidence>
<evidence type="ECO:0000313" key="7">
    <source>
        <dbReference type="EMBL" id="AJD83066.1"/>
    </source>
</evidence>
<keyword evidence="5" id="KW-0694">RNA-binding</keyword>
<dbReference type="GO" id="GO:0003729">
    <property type="term" value="F:mRNA binding"/>
    <property type="evidence" value="ECO:0007669"/>
    <property type="project" value="InterPro"/>
</dbReference>
<dbReference type="Proteomes" id="UP000031725">
    <property type="component" value="Segment"/>
</dbReference>
<keyword evidence="6" id="KW-0346">Stress response</keyword>
<dbReference type="InterPro" id="IPR038570">
    <property type="entry name" value="HicA_sf"/>
</dbReference>
<evidence type="ECO:0000256" key="6">
    <source>
        <dbReference type="ARBA" id="ARBA00023016"/>
    </source>
</evidence>
<dbReference type="SMR" id="A0A0B5A7D8"/>
<dbReference type="RefSeq" id="YP_009195244.1">
    <property type="nucleotide sequence ID" value="NC_028758.1"/>
</dbReference>
<keyword evidence="1" id="KW-1277">Toxin-antitoxin system</keyword>
<organism evidence="7 8">
    <name type="scientific">Paenibacillus phage HB10c2</name>
    <dbReference type="NCBI Taxonomy" id="1589749"/>
    <lineage>
        <taxon>Viruses</taxon>
        <taxon>Duplodnaviria</taxon>
        <taxon>Heunggongvirae</taxon>
        <taxon>Uroviricota</taxon>
        <taxon>Caudoviricetes</taxon>
        <taxon>Fernvirus</taxon>
        <taxon>Fernvirus Hb10c2</taxon>
    </lineage>
</organism>
<keyword evidence="8" id="KW-1185">Reference proteome</keyword>
<dbReference type="OrthoDB" id="21431at10239"/>
<dbReference type="GO" id="GO:0004519">
    <property type="term" value="F:endonuclease activity"/>
    <property type="evidence" value="ECO:0007669"/>
    <property type="project" value="UniProtKB-KW"/>
</dbReference>
<evidence type="ECO:0000256" key="5">
    <source>
        <dbReference type="ARBA" id="ARBA00022884"/>
    </source>
</evidence>
<keyword evidence="4" id="KW-0378">Hydrolase</keyword>
<dbReference type="GO" id="GO:0016787">
    <property type="term" value="F:hydrolase activity"/>
    <property type="evidence" value="ECO:0007669"/>
    <property type="project" value="UniProtKB-KW"/>
</dbReference>
<dbReference type="SUPFAM" id="SSF54786">
    <property type="entry name" value="YcfA/nrd intein domain"/>
    <property type="match status" value="1"/>
</dbReference>
<keyword evidence="3" id="KW-0255">Endonuclease</keyword>
<dbReference type="InterPro" id="IPR012933">
    <property type="entry name" value="HicA_mRNA_interferase"/>
</dbReference>